<protein>
    <submittedName>
        <fullName evidence="1">Uncharacterized protein</fullName>
    </submittedName>
</protein>
<name>A0ACC2SYI7_9FUNG</name>
<reference evidence="1" key="1">
    <citation type="submission" date="2022-04" db="EMBL/GenBank/DDBJ databases">
        <title>Genome of the entomopathogenic fungus Entomophthora muscae.</title>
        <authorList>
            <person name="Elya C."/>
            <person name="Lovett B.R."/>
            <person name="Lee E."/>
            <person name="Macias A.M."/>
            <person name="Hajek A.E."/>
            <person name="De Bivort B.L."/>
            <person name="Kasson M.T."/>
            <person name="De Fine Licht H.H."/>
            <person name="Stajich J.E."/>
        </authorList>
    </citation>
    <scope>NUCLEOTIDE SEQUENCE</scope>
    <source>
        <strain evidence="1">Berkeley</strain>
    </source>
</reference>
<sequence length="536" mass="58451">MALDKASQGRTTLVIAHRLSTIQNADIIVVMDRGRIVEKGNHEELLALHGTYFKLVNIQRSRPAESAVPLPSLNQVANYEEDTPLLESLSFEENSYDAGKIKAPFFNNVWSLMKLNLPEVIPNAVGTVGAILLGAMNFIMFLAFMHSAKALSETYKKGLSLTQDFWNMFYLLSGVAILAGISQLCCILGLGFAAEKLSTRLRVLLMEAIMRQEVGWFDLDINSVGVLVSSAALIPQRITAFSGMSLGAFINIGVNLCISVGIGFFLNFKVTLVMLLFLPSLLGMGVASMAMMNCFARKSKQAYVESTQMACENASQMRTVASLTKENQVFEAYRASQRMALKAGYSNAFITTIFLSLASCIVPIVIAAATLLLALFVKDIKEGDRFEYFIKACGVIFLLTMVASDAIRKLPFLVSVKAAKDSAKKFNLMLLREPRINQLDSGPGKHINASQGEISFSNVQLSYPTRPSVPSLIGISFQANRGQFIALVGPSGCGKSTNIGLIERFYDISQGSIALDGVDICDLHLPSYRDHISLVG</sequence>
<dbReference type="Proteomes" id="UP001165960">
    <property type="component" value="Unassembled WGS sequence"/>
</dbReference>
<comment type="caution">
    <text evidence="1">The sequence shown here is derived from an EMBL/GenBank/DDBJ whole genome shotgun (WGS) entry which is preliminary data.</text>
</comment>
<evidence type="ECO:0000313" key="1">
    <source>
        <dbReference type="EMBL" id="KAJ9067426.1"/>
    </source>
</evidence>
<organism evidence="1 2">
    <name type="scientific">Entomophthora muscae</name>
    <dbReference type="NCBI Taxonomy" id="34485"/>
    <lineage>
        <taxon>Eukaryota</taxon>
        <taxon>Fungi</taxon>
        <taxon>Fungi incertae sedis</taxon>
        <taxon>Zoopagomycota</taxon>
        <taxon>Entomophthoromycotina</taxon>
        <taxon>Entomophthoromycetes</taxon>
        <taxon>Entomophthorales</taxon>
        <taxon>Entomophthoraceae</taxon>
        <taxon>Entomophthora</taxon>
    </lineage>
</organism>
<gene>
    <name evidence="1" type="ORF">DSO57_1039229</name>
</gene>
<keyword evidence="2" id="KW-1185">Reference proteome</keyword>
<evidence type="ECO:0000313" key="2">
    <source>
        <dbReference type="Proteomes" id="UP001165960"/>
    </source>
</evidence>
<proteinExistence type="predicted"/>
<dbReference type="EMBL" id="QTSX02004163">
    <property type="protein sequence ID" value="KAJ9067426.1"/>
    <property type="molecule type" value="Genomic_DNA"/>
</dbReference>
<accession>A0ACC2SYI7</accession>